<dbReference type="PRINTS" id="PR00081">
    <property type="entry name" value="GDHRDH"/>
</dbReference>
<reference evidence="3" key="1">
    <citation type="journal article" date="2019" name="Int. J. Syst. Evol. Microbiol.">
        <title>The Global Catalogue of Microorganisms (GCM) 10K type strain sequencing project: providing services to taxonomists for standard genome sequencing and annotation.</title>
        <authorList>
            <consortium name="The Broad Institute Genomics Platform"/>
            <consortium name="The Broad Institute Genome Sequencing Center for Infectious Disease"/>
            <person name="Wu L."/>
            <person name="Ma J."/>
        </authorList>
    </citation>
    <scope>NUCLEOTIDE SEQUENCE [LARGE SCALE GENOMIC DNA]</scope>
    <source>
        <strain evidence="3">CECT 8010</strain>
    </source>
</reference>
<dbReference type="InterPro" id="IPR050259">
    <property type="entry name" value="SDR"/>
</dbReference>
<protein>
    <submittedName>
        <fullName evidence="2">SDR family oxidoreductase</fullName>
    </submittedName>
</protein>
<evidence type="ECO:0000313" key="2">
    <source>
        <dbReference type="EMBL" id="MFC4231071.1"/>
    </source>
</evidence>
<comment type="similarity">
    <text evidence="1">Belongs to the short-chain dehydrogenases/reductases (SDR) family.</text>
</comment>
<dbReference type="InterPro" id="IPR036291">
    <property type="entry name" value="NAD(P)-bd_dom_sf"/>
</dbReference>
<keyword evidence="3" id="KW-1185">Reference proteome</keyword>
<dbReference type="EMBL" id="JBHSDC010000003">
    <property type="protein sequence ID" value="MFC4231071.1"/>
    <property type="molecule type" value="Genomic_DNA"/>
</dbReference>
<gene>
    <name evidence="2" type="ORF">ACFOW1_04160</name>
</gene>
<evidence type="ECO:0000313" key="3">
    <source>
        <dbReference type="Proteomes" id="UP001595906"/>
    </source>
</evidence>
<organism evidence="2 3">
    <name type="scientific">Parasediminibacterium paludis</name>
    <dbReference type="NCBI Taxonomy" id="908966"/>
    <lineage>
        <taxon>Bacteria</taxon>
        <taxon>Pseudomonadati</taxon>
        <taxon>Bacteroidota</taxon>
        <taxon>Chitinophagia</taxon>
        <taxon>Chitinophagales</taxon>
        <taxon>Chitinophagaceae</taxon>
        <taxon>Parasediminibacterium</taxon>
    </lineage>
</organism>
<proteinExistence type="inferred from homology"/>
<dbReference type="RefSeq" id="WP_379012458.1">
    <property type="nucleotide sequence ID" value="NZ_JBHSDC010000003.1"/>
</dbReference>
<dbReference type="PANTHER" id="PTHR42879">
    <property type="entry name" value="3-OXOACYL-(ACYL-CARRIER-PROTEIN) REDUCTASE"/>
    <property type="match status" value="1"/>
</dbReference>
<dbReference type="InterPro" id="IPR002347">
    <property type="entry name" value="SDR_fam"/>
</dbReference>
<dbReference type="Pfam" id="PF13561">
    <property type="entry name" value="adh_short_C2"/>
    <property type="match status" value="1"/>
</dbReference>
<dbReference type="PANTHER" id="PTHR42879:SF6">
    <property type="entry name" value="NADPH-DEPENDENT REDUCTASE BACG"/>
    <property type="match status" value="1"/>
</dbReference>
<sequence length="258" mass="27764">MYLYLHNQLFIVGGATSGLGRAIATALVNEGAKVIAIARSADQLHLLQEQYPNNIETLALDITQPTAIENILNAIGDRQLHGVVLNAGGPPAKTVLETTMEDWDSAYNNILRWKVALTKALIPFMQANNYGRCVFVESYSVKQPVENLVLSNSLRLAVVGMVKTLSLEVAIQGITLNILAPGSHNTPAINRIYKKKSEQTGIDEPTVKAAAVAQIPVQFLGEADDFASIAVWLLSKHSRYITGQTISVDGGAVKGTMG</sequence>
<accession>A0ABV8PWM0</accession>
<name>A0ABV8PWM0_9BACT</name>
<dbReference type="SUPFAM" id="SSF51735">
    <property type="entry name" value="NAD(P)-binding Rossmann-fold domains"/>
    <property type="match status" value="1"/>
</dbReference>
<comment type="caution">
    <text evidence="2">The sequence shown here is derived from an EMBL/GenBank/DDBJ whole genome shotgun (WGS) entry which is preliminary data.</text>
</comment>
<dbReference type="Gene3D" id="3.40.50.720">
    <property type="entry name" value="NAD(P)-binding Rossmann-like Domain"/>
    <property type="match status" value="1"/>
</dbReference>
<dbReference type="Proteomes" id="UP001595906">
    <property type="component" value="Unassembled WGS sequence"/>
</dbReference>
<evidence type="ECO:0000256" key="1">
    <source>
        <dbReference type="ARBA" id="ARBA00006484"/>
    </source>
</evidence>